<dbReference type="Gene3D" id="1.10.3670.10">
    <property type="entry name" value="Putative xylanase like domain"/>
    <property type="match status" value="1"/>
</dbReference>
<dbReference type="SUPFAM" id="SSF54001">
    <property type="entry name" value="Cysteine proteinases"/>
    <property type="match status" value="1"/>
</dbReference>
<dbReference type="Pfam" id="PF07313">
    <property type="entry name" value="AmiA-like"/>
    <property type="match status" value="1"/>
</dbReference>
<dbReference type="InterPro" id="IPR038765">
    <property type="entry name" value="Papain-like_cys_pep_sf"/>
</dbReference>
<dbReference type="RefSeq" id="WP_256218887.1">
    <property type="nucleotide sequence ID" value="NZ_FOIQ01000001.1"/>
</dbReference>
<dbReference type="InterPro" id="IPR010846">
    <property type="entry name" value="AmiA-like"/>
</dbReference>
<proteinExistence type="predicted"/>
<organism evidence="1 2">
    <name type="scientific">Prevotella aff. ruminicola Tc2-24</name>
    <dbReference type="NCBI Taxonomy" id="81582"/>
    <lineage>
        <taxon>Bacteria</taxon>
        <taxon>Pseudomonadati</taxon>
        <taxon>Bacteroidota</taxon>
        <taxon>Bacteroidia</taxon>
        <taxon>Bacteroidales</taxon>
        <taxon>Prevotellaceae</taxon>
        <taxon>Prevotella</taxon>
    </lineage>
</organism>
<dbReference type="EMBL" id="FOIQ01000001">
    <property type="protein sequence ID" value="SEV81468.1"/>
    <property type="molecule type" value="Genomic_DNA"/>
</dbReference>
<accession>A0A1I0M1C3</accession>
<dbReference type="AlphaFoldDB" id="A0A1I0M1C3"/>
<evidence type="ECO:0008006" key="3">
    <source>
        <dbReference type="Google" id="ProtNLM"/>
    </source>
</evidence>
<evidence type="ECO:0000313" key="2">
    <source>
        <dbReference type="Proteomes" id="UP000199373"/>
    </source>
</evidence>
<sequence>MDRLKGIIGMMMVLFPCILCKAEGKTMYAALPTDSIDVCRFLEEARHMPRTTNFPLFFARKFLGKPYVAHTLDLNDEERLVVNTRQLDCTTLVENVTALTLCVYRNLYSWHDYLNALVAMRYRHGLIDRYPSRIHYFTEWITANTATEMVKEIQTPDPPFSHVQTVCVNYMSQHPESYKALSQHPEYVEDIRQMEERVTGGHFRYIPKSEVKNSRVLRRAIHDGDIIAITSKKVGLDIAHLGFAVWRKDGLHLLNASSVHKKVVEEPMTLYQYLQKHPSHTGIRIIRINK</sequence>
<gene>
    <name evidence="1" type="ORF">SAMN04487850_0146</name>
</gene>
<keyword evidence="2" id="KW-1185">Reference proteome</keyword>
<dbReference type="Gene3D" id="2.30.260.10">
    <property type="entry name" value="putative xylanase like domain"/>
    <property type="match status" value="1"/>
</dbReference>
<name>A0A1I0M1C3_9BACT</name>
<dbReference type="Proteomes" id="UP000199373">
    <property type="component" value="Unassembled WGS sequence"/>
</dbReference>
<protein>
    <recommendedName>
        <fullName evidence="3">Xylanase</fullName>
    </recommendedName>
</protein>
<reference evidence="1 2" key="1">
    <citation type="submission" date="2016-10" db="EMBL/GenBank/DDBJ databases">
        <authorList>
            <person name="de Groot N.N."/>
        </authorList>
    </citation>
    <scope>NUCLEOTIDE SEQUENCE [LARGE SCALE GENOMIC DNA]</scope>
    <source>
        <strain evidence="1 2">TC2-24</strain>
    </source>
</reference>
<evidence type="ECO:0000313" key="1">
    <source>
        <dbReference type="EMBL" id="SEV81468.1"/>
    </source>
</evidence>